<dbReference type="SUPFAM" id="SSF55103">
    <property type="entry name" value="FAD-linked oxidases, C-terminal domain"/>
    <property type="match status" value="1"/>
</dbReference>
<dbReference type="PANTHER" id="PTHR43762">
    <property type="entry name" value="L-GULONOLACTONE OXIDASE"/>
    <property type="match status" value="1"/>
</dbReference>
<accession>A0A2T3KPX5</accession>
<dbReference type="PANTHER" id="PTHR43762:SF1">
    <property type="entry name" value="D-ARABINONO-1,4-LACTONE OXIDASE"/>
    <property type="match status" value="1"/>
</dbReference>
<evidence type="ECO:0000256" key="1">
    <source>
        <dbReference type="ARBA" id="ARBA00022630"/>
    </source>
</evidence>
<dbReference type="InterPro" id="IPR016166">
    <property type="entry name" value="FAD-bd_PCMH"/>
</dbReference>
<dbReference type="Pfam" id="PF00583">
    <property type="entry name" value="Acetyltransf_1"/>
    <property type="match status" value="1"/>
</dbReference>
<keyword evidence="2" id="KW-0274">FAD</keyword>
<dbReference type="GO" id="GO:0071949">
    <property type="term" value="F:FAD binding"/>
    <property type="evidence" value="ECO:0007669"/>
    <property type="project" value="InterPro"/>
</dbReference>
<dbReference type="PROSITE" id="PS51387">
    <property type="entry name" value="FAD_PCMH"/>
    <property type="match status" value="1"/>
</dbReference>
<dbReference type="CDD" id="cd02440">
    <property type="entry name" value="AdoMet_MTases"/>
    <property type="match status" value="1"/>
</dbReference>
<dbReference type="InterPro" id="IPR013216">
    <property type="entry name" value="Methyltransf_11"/>
</dbReference>
<protein>
    <submittedName>
        <fullName evidence="5">FAD-binding oxidoreductase</fullName>
    </submittedName>
</protein>
<dbReference type="RefSeq" id="WP_107186161.1">
    <property type="nucleotide sequence ID" value="NZ_PYNS01000035.1"/>
</dbReference>
<dbReference type="Pfam" id="PF08241">
    <property type="entry name" value="Methyltransf_11"/>
    <property type="match status" value="1"/>
</dbReference>
<dbReference type="InterPro" id="IPR016181">
    <property type="entry name" value="Acyl_CoA_acyltransferase"/>
</dbReference>
<evidence type="ECO:0000259" key="3">
    <source>
        <dbReference type="PROSITE" id="PS51186"/>
    </source>
</evidence>
<evidence type="ECO:0000256" key="2">
    <source>
        <dbReference type="ARBA" id="ARBA00022827"/>
    </source>
</evidence>
<dbReference type="PROSITE" id="PS51186">
    <property type="entry name" value="GNAT"/>
    <property type="match status" value="1"/>
</dbReference>
<dbReference type="GO" id="GO:0016747">
    <property type="term" value="F:acyltransferase activity, transferring groups other than amino-acyl groups"/>
    <property type="evidence" value="ECO:0007669"/>
    <property type="project" value="InterPro"/>
</dbReference>
<keyword evidence="1" id="KW-0285">Flavoprotein</keyword>
<dbReference type="SUPFAM" id="SSF53335">
    <property type="entry name" value="S-adenosyl-L-methionine-dependent methyltransferases"/>
    <property type="match status" value="1"/>
</dbReference>
<dbReference type="SUPFAM" id="SSF56176">
    <property type="entry name" value="FAD-binding/transporter-associated domain-like"/>
    <property type="match status" value="1"/>
</dbReference>
<evidence type="ECO:0000259" key="4">
    <source>
        <dbReference type="PROSITE" id="PS51387"/>
    </source>
</evidence>
<reference evidence="5 6" key="1">
    <citation type="submission" date="2018-03" db="EMBL/GenBank/DDBJ databases">
        <title>Whole genome sequencing of Histamine producing bacteria.</title>
        <authorList>
            <person name="Butler K."/>
        </authorList>
    </citation>
    <scope>NUCLEOTIDE SEQUENCE [LARGE SCALE GENOMIC DNA]</scope>
    <source>
        <strain evidence="5 6">Res.4.1</strain>
    </source>
</reference>
<dbReference type="Gene3D" id="3.40.630.30">
    <property type="match status" value="1"/>
</dbReference>
<sequence>MTQQQASLSPLKRANPSDSDALIHCIYDSSHELMQFMFGDKATALAVLRKLYSHSSGLFSYRFGWTYSQHSEIKGAVLGYSRHQLKQQEFMGAIQLLMAMPLTLKAHLLTTVRNALEGYVPLPSEGAFYINNIAVCESARGQGIGTAILDALCLQLKQQGYRYIELDVTECNQGAIRFYNDYGFTQVSQSGSEALNQQHGLPILLRMRYVLGDKTHAGQQPSYTNVIKEVSRLYPIAVDEVYSPGTIEQLQTMLNTTTKPISIGGGRYSMGGQIAHEGSLHIDMRGLNRILDLNVEAKTIRVQAGARWRDIQAAIKDDGLAVKIMQTYANFTVGGSLSVNCHGRYVGLGPLVLSVNEILLLLEDGTTVVACPTQHNELFYGAIGGYGAIGIIVEVELSLTTDSHIERLHTKMPLSQYPAFFNRNIKTNSDAVFHNADMLPPHFDKVQAITWESTDKAVNAAPRKARKLYLAEKYMLWTITEAPFGYWLREYVYEPLLYWRNKITTRNDEANYDVAELEPISREKTTYVLQEYFIPVANIEKFTPAMTEILKRYAVNTVNISIRHAKQDPGTLLAWAREEMFAFVLYYKQGASPADQARVAIWTRELIEAAIHAGGCYYLPYQPHARFDQFHRAYPNATVLFALKDKWDPNYRFRHCLWEKYYRQNDDQRLFSPDEINQSEFRQVYNTISGRDNFYLFLQNIYHLYPEHQFHQLILDTCQQFNNDEAIYEELQYVLVDIKPALGDIRYALPALAKQKREMIKQTQAILPTKRHLEGYLEIGTTGRYVNRLKKALKLSGKVFISNDMTPDHSLADIAERGSIKPVGEFFALDDYEPIPDNIIADNSLDLITCYIGLHHCPPDKLDAYIASICRVLKPDGYFILRDHDAGTTQQRTFCSLVHTVFNAGINVSWLDNQAELRNFQGIDYWIAALEKHELCDSKQYLLQDHDPSLNTLMCFSKTFKRKLIE</sequence>
<feature type="domain" description="N-acetyltransferase" evidence="3">
    <location>
        <begin position="9"/>
        <end position="208"/>
    </location>
</feature>
<gene>
    <name evidence="5" type="ORF">C0W93_20000</name>
</gene>
<dbReference type="SUPFAM" id="SSF55729">
    <property type="entry name" value="Acyl-CoA N-acyltransferases (Nat)"/>
    <property type="match status" value="1"/>
</dbReference>
<name>A0A2T3KPX5_PHOLD</name>
<evidence type="ECO:0000313" key="5">
    <source>
        <dbReference type="EMBL" id="PSV07070.1"/>
    </source>
</evidence>
<dbReference type="CDD" id="cd04301">
    <property type="entry name" value="NAT_SF"/>
    <property type="match status" value="1"/>
</dbReference>
<organism evidence="5 6">
    <name type="scientific">Photobacterium leiognathi subsp. mandapamensis</name>
    <name type="common">Photobacterium mandapamensis</name>
    <dbReference type="NCBI Taxonomy" id="48408"/>
    <lineage>
        <taxon>Bacteria</taxon>
        <taxon>Pseudomonadati</taxon>
        <taxon>Pseudomonadota</taxon>
        <taxon>Gammaproteobacteria</taxon>
        <taxon>Vibrionales</taxon>
        <taxon>Vibrionaceae</taxon>
        <taxon>Photobacterium</taxon>
    </lineage>
</organism>
<proteinExistence type="predicted"/>
<dbReference type="InterPro" id="IPR010031">
    <property type="entry name" value="FAD_lactone_oxidase-like"/>
</dbReference>
<dbReference type="InterPro" id="IPR016167">
    <property type="entry name" value="FAD-bd_PCMH_sub1"/>
</dbReference>
<comment type="caution">
    <text evidence="5">The sequence shown here is derived from an EMBL/GenBank/DDBJ whole genome shotgun (WGS) entry which is preliminary data.</text>
</comment>
<dbReference type="Proteomes" id="UP000240530">
    <property type="component" value="Unassembled WGS sequence"/>
</dbReference>
<feature type="domain" description="FAD-binding PCMH-type" evidence="4">
    <location>
        <begin position="234"/>
        <end position="402"/>
    </location>
</feature>
<dbReference type="InterPro" id="IPR016164">
    <property type="entry name" value="FAD-linked_Oxase-like_C"/>
</dbReference>
<dbReference type="InterPro" id="IPR000182">
    <property type="entry name" value="GNAT_dom"/>
</dbReference>
<dbReference type="InterPro" id="IPR016169">
    <property type="entry name" value="FAD-bd_PCMH_sub2"/>
</dbReference>
<dbReference type="EMBL" id="PYNS01000035">
    <property type="protein sequence ID" value="PSV07070.1"/>
    <property type="molecule type" value="Genomic_DNA"/>
</dbReference>
<dbReference type="InterPro" id="IPR036318">
    <property type="entry name" value="FAD-bd_PCMH-like_sf"/>
</dbReference>
<dbReference type="GO" id="GO:0008757">
    <property type="term" value="F:S-adenosylmethionine-dependent methyltransferase activity"/>
    <property type="evidence" value="ECO:0007669"/>
    <property type="project" value="InterPro"/>
</dbReference>
<dbReference type="InterPro" id="IPR029063">
    <property type="entry name" value="SAM-dependent_MTases_sf"/>
</dbReference>
<dbReference type="InterPro" id="IPR006094">
    <property type="entry name" value="Oxid_FAD_bind_N"/>
</dbReference>
<dbReference type="Pfam" id="PF01565">
    <property type="entry name" value="FAD_binding_4"/>
    <property type="match status" value="1"/>
</dbReference>
<dbReference type="GO" id="GO:0016899">
    <property type="term" value="F:oxidoreductase activity, acting on the CH-OH group of donors, oxygen as acceptor"/>
    <property type="evidence" value="ECO:0007669"/>
    <property type="project" value="InterPro"/>
</dbReference>
<evidence type="ECO:0000313" key="6">
    <source>
        <dbReference type="Proteomes" id="UP000240530"/>
    </source>
</evidence>
<dbReference type="Gene3D" id="3.40.50.150">
    <property type="entry name" value="Vaccinia Virus protein VP39"/>
    <property type="match status" value="1"/>
</dbReference>
<dbReference type="AlphaFoldDB" id="A0A2T3KPX5"/>
<dbReference type="Gene3D" id="3.30.43.10">
    <property type="entry name" value="Uridine Diphospho-n-acetylenolpyruvylglucosamine Reductase, domain 2"/>
    <property type="match status" value="1"/>
</dbReference>
<dbReference type="Gene3D" id="3.30.465.10">
    <property type="match status" value="1"/>
</dbReference>